<reference evidence="4" key="1">
    <citation type="journal article" date="2019" name="Int. J. Syst. Evol. Microbiol.">
        <title>The Global Catalogue of Microorganisms (GCM) 10K type strain sequencing project: providing services to taxonomists for standard genome sequencing and annotation.</title>
        <authorList>
            <consortium name="The Broad Institute Genomics Platform"/>
            <consortium name="The Broad Institute Genome Sequencing Center for Infectious Disease"/>
            <person name="Wu L."/>
            <person name="Ma J."/>
        </authorList>
    </citation>
    <scope>NUCLEOTIDE SEQUENCE [LARGE SCALE GENOMIC DNA]</scope>
    <source>
        <strain evidence="4">JCM 17839</strain>
    </source>
</reference>
<gene>
    <name evidence="3" type="ORF">GCM10023171_30680</name>
</gene>
<dbReference type="InterPro" id="IPR003692">
    <property type="entry name" value="Hydantoinase_B"/>
</dbReference>
<evidence type="ECO:0000313" key="3">
    <source>
        <dbReference type="EMBL" id="GAA4489576.1"/>
    </source>
</evidence>
<organism evidence="3 4">
    <name type="scientific">Microbacterium panaciterrae</name>
    <dbReference type="NCBI Taxonomy" id="985759"/>
    <lineage>
        <taxon>Bacteria</taxon>
        <taxon>Bacillati</taxon>
        <taxon>Actinomycetota</taxon>
        <taxon>Actinomycetes</taxon>
        <taxon>Micrococcales</taxon>
        <taxon>Microbacteriaceae</taxon>
        <taxon>Microbacterium</taxon>
    </lineage>
</organism>
<dbReference type="Pfam" id="PF02538">
    <property type="entry name" value="Hydantoinase_B"/>
    <property type="match status" value="1"/>
</dbReference>
<evidence type="ECO:0000259" key="2">
    <source>
        <dbReference type="Pfam" id="PF02538"/>
    </source>
</evidence>
<dbReference type="PANTHER" id="PTHR11365:SF23">
    <property type="entry name" value="HYPOTHETICAL 5-OXOPROLINASE (EUROFUNG)-RELATED"/>
    <property type="match status" value="1"/>
</dbReference>
<feature type="domain" description="Hydantoinase B/oxoprolinase" evidence="2">
    <location>
        <begin position="7"/>
        <end position="527"/>
    </location>
</feature>
<accession>A0ABP8PM17</accession>
<sequence>MRSTLSPARIEIIRNALVSAAEEMSETIVQTAYSPLLYDIKDFGVTILSARGEMWAEASGLAVFLGALRGTIQKMLETKDPATFADGDVYVANCPYLTGTHLSDTAIYMPVFVDGELVAFAATMAHWADIGGRSPGGWDPSSTDITMEGLRFTHQRLHAAGEPVAELYEVIRNNVRLPRQVMGDLAAQIAACRTAADRIAWLCGKYGAATVDSAMSTVIENTRVALRESVRELPDGRWSGQQHLDFDGVDRAYRPLVSVDVQVSGDVLTVDLTGSSGPAPGPVNCPEIGARSVVLAALKGVFSPHDATNEGHLSFVHFVSADQPSLVHPVEPAPCDSYGLVCRTLVETTIRVMAGPRPARSRAGGYQMVGCYIMRSTVAESDRFTYTEPIPGGYGAFPGSDGSTLVFGGDTPLLPVEIMESRYPLRCDGLALDLESAGRGQYRGGYGIRRDIRILDDGCLVKPSFESVSDPLAKGVDGGAAGAPTRLEVIRPDGGVEVLTERPEQFSVPAGTVLSLHTGGGGGYGEPFDRDPQAALADVEDGLLTPNEARDRYRVAIGRIPDGFVLDAPGTTQLRAAQNDPACGAEAAHETGAGPEPARSR</sequence>
<keyword evidence="4" id="KW-1185">Reference proteome</keyword>
<evidence type="ECO:0000313" key="4">
    <source>
        <dbReference type="Proteomes" id="UP001500731"/>
    </source>
</evidence>
<proteinExistence type="predicted"/>
<dbReference type="EMBL" id="BAABGP010000022">
    <property type="protein sequence ID" value="GAA4489576.1"/>
    <property type="molecule type" value="Genomic_DNA"/>
</dbReference>
<evidence type="ECO:0000256" key="1">
    <source>
        <dbReference type="SAM" id="MobiDB-lite"/>
    </source>
</evidence>
<dbReference type="Proteomes" id="UP001500731">
    <property type="component" value="Unassembled WGS sequence"/>
</dbReference>
<comment type="caution">
    <text evidence="3">The sequence shown here is derived from an EMBL/GenBank/DDBJ whole genome shotgun (WGS) entry which is preliminary data.</text>
</comment>
<protein>
    <submittedName>
        <fullName evidence="3">Hydantoinase B/oxoprolinase family protein</fullName>
    </submittedName>
</protein>
<dbReference type="PANTHER" id="PTHR11365">
    <property type="entry name" value="5-OXOPROLINASE RELATED"/>
    <property type="match status" value="1"/>
</dbReference>
<dbReference type="RefSeq" id="WP_345188273.1">
    <property type="nucleotide sequence ID" value="NZ_BAABGP010000022.1"/>
</dbReference>
<dbReference type="InterPro" id="IPR045079">
    <property type="entry name" value="Oxoprolinase-like"/>
</dbReference>
<name>A0ABP8PM17_9MICO</name>
<feature type="region of interest" description="Disordered" evidence="1">
    <location>
        <begin position="578"/>
        <end position="601"/>
    </location>
</feature>